<evidence type="ECO:0000313" key="3">
    <source>
        <dbReference type="Proteomes" id="UP000078541"/>
    </source>
</evidence>
<dbReference type="Proteomes" id="UP000078541">
    <property type="component" value="Unassembled WGS sequence"/>
</dbReference>
<proteinExistence type="predicted"/>
<protein>
    <submittedName>
        <fullName evidence="2">Uncharacterized protein</fullName>
    </submittedName>
</protein>
<reference evidence="2 3" key="1">
    <citation type="submission" date="2016-03" db="EMBL/GenBank/DDBJ databases">
        <title>Trachymyrmex septentrionalis WGS genome.</title>
        <authorList>
            <person name="Nygaard S."/>
            <person name="Hu H."/>
            <person name="Boomsma J."/>
            <person name="Zhang G."/>
        </authorList>
    </citation>
    <scope>NUCLEOTIDE SEQUENCE [LARGE SCALE GENOMIC DNA]</scope>
    <source>
        <strain evidence="2">Tsep2-gDNA-1</strain>
        <tissue evidence="2">Whole body</tissue>
    </source>
</reference>
<organism evidence="2 3">
    <name type="scientific">Trachymyrmex septentrionalis</name>
    <dbReference type="NCBI Taxonomy" id="34720"/>
    <lineage>
        <taxon>Eukaryota</taxon>
        <taxon>Metazoa</taxon>
        <taxon>Ecdysozoa</taxon>
        <taxon>Arthropoda</taxon>
        <taxon>Hexapoda</taxon>
        <taxon>Insecta</taxon>
        <taxon>Pterygota</taxon>
        <taxon>Neoptera</taxon>
        <taxon>Endopterygota</taxon>
        <taxon>Hymenoptera</taxon>
        <taxon>Apocrita</taxon>
        <taxon>Aculeata</taxon>
        <taxon>Formicoidea</taxon>
        <taxon>Formicidae</taxon>
        <taxon>Myrmicinae</taxon>
        <taxon>Trachymyrmex</taxon>
    </lineage>
</organism>
<name>A0A195FDW8_9HYME</name>
<accession>A0A195FDW8</accession>
<keyword evidence="3" id="KW-1185">Reference proteome</keyword>
<sequence length="310" mass="35530">MSTTHVKDCDDQKSNANDATSIHEAASKGWKFQDKKGKGKGKLKTLIDRKDTNANIDVHQNKFSAIAEMDDQSYDLNEGDLYNLFEPEITSQPVVGKNINRIKLKEEMAPTVRAINREHDQGDGPVTAEANMTNNKYLEANGEIKFIRMNPQTVSPYQWSNSFIKKKIWIRKCKLQITYSFLNDVDSSKITRKCHNAQKNDCVARKSTKVCHDTDRTQESKLPSLEETIQISNTLIPDVNHFGGYLQPLNFLEDRENFLKLFEAEIAKKDPNSHFCLRYVNSKLISDCPNKKPFDVMYQIHEIVYSFSPS</sequence>
<dbReference type="AlphaFoldDB" id="A0A195FDW8"/>
<gene>
    <name evidence="2" type="ORF">ALC56_07259</name>
</gene>
<evidence type="ECO:0000313" key="2">
    <source>
        <dbReference type="EMBL" id="KYN38219.1"/>
    </source>
</evidence>
<evidence type="ECO:0000256" key="1">
    <source>
        <dbReference type="SAM" id="MobiDB-lite"/>
    </source>
</evidence>
<dbReference type="EMBL" id="KQ981673">
    <property type="protein sequence ID" value="KYN38219.1"/>
    <property type="molecule type" value="Genomic_DNA"/>
</dbReference>
<feature type="compositionally biased region" description="Basic and acidic residues" evidence="1">
    <location>
        <begin position="1"/>
        <end position="13"/>
    </location>
</feature>
<feature type="region of interest" description="Disordered" evidence="1">
    <location>
        <begin position="1"/>
        <end position="36"/>
    </location>
</feature>